<dbReference type="EMBL" id="JAGIKX010000002">
    <property type="protein sequence ID" value="MBP2256487.1"/>
    <property type="molecule type" value="Genomic_DNA"/>
</dbReference>
<dbReference type="Proteomes" id="UP001519294">
    <property type="component" value="Unassembled WGS sequence"/>
</dbReference>
<feature type="transmembrane region" description="Helical" evidence="2">
    <location>
        <begin position="7"/>
        <end position="26"/>
    </location>
</feature>
<comment type="caution">
    <text evidence="3">The sequence shown here is derived from an EMBL/GenBank/DDBJ whole genome shotgun (WGS) entry which is preliminary data.</text>
</comment>
<feature type="compositionally biased region" description="Polar residues" evidence="1">
    <location>
        <begin position="85"/>
        <end position="98"/>
    </location>
</feature>
<evidence type="ECO:0000313" key="3">
    <source>
        <dbReference type="EMBL" id="MBP2256487.1"/>
    </source>
</evidence>
<keyword evidence="2" id="KW-0812">Transmembrane</keyword>
<protein>
    <submittedName>
        <fullName evidence="3">Uncharacterized membrane protein YgaE (UPF0421/DUF939 family)</fullName>
    </submittedName>
</protein>
<feature type="region of interest" description="Disordered" evidence="1">
    <location>
        <begin position="65"/>
        <end position="126"/>
    </location>
</feature>
<reference evidence="3 4" key="1">
    <citation type="submission" date="2021-03" db="EMBL/GenBank/DDBJ databases">
        <title>Genomic Encyclopedia of Type Strains, Phase IV (KMG-IV): sequencing the most valuable type-strain genomes for metagenomic binning, comparative biology and taxonomic classification.</title>
        <authorList>
            <person name="Goeker M."/>
        </authorList>
    </citation>
    <scope>NUCLEOTIDE SEQUENCE [LARGE SCALE GENOMIC DNA]</scope>
    <source>
        <strain evidence="3 4">DSM 25790</strain>
    </source>
</reference>
<dbReference type="RefSeq" id="WP_226370617.1">
    <property type="nucleotide sequence ID" value="NZ_JAGIKX010000002.1"/>
</dbReference>
<organism evidence="3 4">
    <name type="scientific">Virgibacillus alimentarius</name>
    <dbReference type="NCBI Taxonomy" id="698769"/>
    <lineage>
        <taxon>Bacteria</taxon>
        <taxon>Bacillati</taxon>
        <taxon>Bacillota</taxon>
        <taxon>Bacilli</taxon>
        <taxon>Bacillales</taxon>
        <taxon>Bacillaceae</taxon>
        <taxon>Virgibacillus</taxon>
    </lineage>
</organism>
<feature type="compositionally biased region" description="Basic residues" evidence="1">
    <location>
        <begin position="99"/>
        <end position="109"/>
    </location>
</feature>
<feature type="compositionally biased region" description="Basic residues" evidence="1">
    <location>
        <begin position="66"/>
        <end position="84"/>
    </location>
</feature>
<feature type="transmembrane region" description="Helical" evidence="2">
    <location>
        <begin position="32"/>
        <end position="55"/>
    </location>
</feature>
<keyword evidence="4" id="KW-1185">Reference proteome</keyword>
<dbReference type="InterPro" id="IPR048110">
    <property type="entry name" value="SA1362/YqhP-like"/>
</dbReference>
<proteinExistence type="predicted"/>
<evidence type="ECO:0000256" key="2">
    <source>
        <dbReference type="SAM" id="Phobius"/>
    </source>
</evidence>
<evidence type="ECO:0000256" key="1">
    <source>
        <dbReference type="SAM" id="MobiDB-lite"/>
    </source>
</evidence>
<evidence type="ECO:0000313" key="4">
    <source>
        <dbReference type="Proteomes" id="UP001519294"/>
    </source>
</evidence>
<accession>A0ABS4S4R6</accession>
<dbReference type="NCBIfam" id="NF041554">
    <property type="entry name" value="SA1362_fam"/>
    <property type="match status" value="1"/>
</dbReference>
<sequence>MARNKLTFLVYIIIGLALIGVVTQLYSNATSFLANLFLMIGIGVAVFAAIYFLFLRNRAPSNDMKKYKKAVKQSKAKYKQRRNPNIKTSTRKNLQSLQVKKKPSRRASHLRVIEGNKSKKKKRASN</sequence>
<name>A0ABS4S4R6_9BACI</name>
<gene>
    <name evidence="3" type="ORF">J2Z81_000420</name>
</gene>
<keyword evidence="2" id="KW-1133">Transmembrane helix</keyword>
<keyword evidence="2" id="KW-0472">Membrane</keyword>